<dbReference type="Pfam" id="PF04434">
    <property type="entry name" value="SWIM"/>
    <property type="match status" value="1"/>
</dbReference>
<dbReference type="InterPro" id="IPR006564">
    <property type="entry name" value="Znf_PMZ"/>
</dbReference>
<comment type="caution">
    <text evidence="9">The sequence shown here is derived from an EMBL/GenBank/DDBJ whole genome shotgun (WGS) entry which is preliminary data.</text>
</comment>
<dbReference type="InterPro" id="IPR031052">
    <property type="entry name" value="FHY3/FAR1"/>
</dbReference>
<name>A0AAV6YID9_9LAMI</name>
<comment type="similarity">
    <text evidence="1 6">Belongs to the FHY3/FAR1 family.</text>
</comment>
<comment type="subcellular location">
    <subcellularLocation>
        <location evidence="6">Nucleus</location>
    </subcellularLocation>
</comment>
<dbReference type="GO" id="GO:0006355">
    <property type="term" value="P:regulation of DNA-templated transcription"/>
    <property type="evidence" value="ECO:0007669"/>
    <property type="project" value="UniProtKB-UniRule"/>
</dbReference>
<dbReference type="GO" id="GO:0008270">
    <property type="term" value="F:zinc ion binding"/>
    <property type="evidence" value="ECO:0007669"/>
    <property type="project" value="UniProtKB-UniRule"/>
</dbReference>
<evidence type="ECO:0000313" key="10">
    <source>
        <dbReference type="Proteomes" id="UP000826271"/>
    </source>
</evidence>
<protein>
    <recommendedName>
        <fullName evidence="6">Protein FAR1-RELATED SEQUENCE</fullName>
    </recommendedName>
</protein>
<evidence type="ECO:0000313" key="9">
    <source>
        <dbReference type="EMBL" id="KAG8391313.1"/>
    </source>
</evidence>
<dbReference type="PROSITE" id="PS50966">
    <property type="entry name" value="ZF_SWIM"/>
    <property type="match status" value="1"/>
</dbReference>
<dbReference type="Pfam" id="PF03101">
    <property type="entry name" value="FAR1"/>
    <property type="match status" value="1"/>
</dbReference>
<dbReference type="PANTHER" id="PTHR31669:SF283">
    <property type="entry name" value="PROTEIN FAR1-RELATED SEQUENCE"/>
    <property type="match status" value="1"/>
</dbReference>
<proteinExistence type="inferred from homology"/>
<evidence type="ECO:0000259" key="8">
    <source>
        <dbReference type="PROSITE" id="PS50966"/>
    </source>
</evidence>
<dbReference type="InterPro" id="IPR004330">
    <property type="entry name" value="FAR1_DNA_bnd_dom"/>
</dbReference>
<reference evidence="9" key="1">
    <citation type="submission" date="2019-10" db="EMBL/GenBank/DDBJ databases">
        <authorList>
            <person name="Zhang R."/>
            <person name="Pan Y."/>
            <person name="Wang J."/>
            <person name="Ma R."/>
            <person name="Yu S."/>
        </authorList>
    </citation>
    <scope>NUCLEOTIDE SEQUENCE</scope>
    <source>
        <strain evidence="9">LA-IB0</strain>
        <tissue evidence="9">Leaf</tissue>
    </source>
</reference>
<dbReference type="SMART" id="SM00575">
    <property type="entry name" value="ZnF_PMZ"/>
    <property type="match status" value="1"/>
</dbReference>
<evidence type="ECO:0000256" key="3">
    <source>
        <dbReference type="ARBA" id="ARBA00022771"/>
    </source>
</evidence>
<keyword evidence="7" id="KW-1133">Transmembrane helix</keyword>
<dbReference type="PANTHER" id="PTHR31669">
    <property type="entry name" value="PROTEIN FAR1-RELATED SEQUENCE 10-RELATED"/>
    <property type="match status" value="1"/>
</dbReference>
<gene>
    <name evidence="9" type="ORF">BUALT_Bualt01G0174900</name>
</gene>
<feature type="domain" description="SWIM-type" evidence="8">
    <location>
        <begin position="320"/>
        <end position="356"/>
    </location>
</feature>
<keyword evidence="3 5" id="KW-0863">Zinc-finger</keyword>
<keyword evidence="7" id="KW-0812">Transmembrane</keyword>
<accession>A0AAV6YID9</accession>
<comment type="function">
    <text evidence="6">Putative transcription activator involved in regulating light control of development.</text>
</comment>
<evidence type="ECO:0000256" key="5">
    <source>
        <dbReference type="PROSITE-ProRule" id="PRU00325"/>
    </source>
</evidence>
<keyword evidence="10" id="KW-1185">Reference proteome</keyword>
<dbReference type="AlphaFoldDB" id="A0AAV6YID9"/>
<evidence type="ECO:0000256" key="1">
    <source>
        <dbReference type="ARBA" id="ARBA00005889"/>
    </source>
</evidence>
<evidence type="ECO:0000256" key="2">
    <source>
        <dbReference type="ARBA" id="ARBA00022723"/>
    </source>
</evidence>
<evidence type="ECO:0000256" key="4">
    <source>
        <dbReference type="ARBA" id="ARBA00022833"/>
    </source>
</evidence>
<keyword evidence="2 6" id="KW-0479">Metal-binding</keyword>
<keyword evidence="4 6" id="KW-0862">Zinc</keyword>
<sequence length="554" mass="63476">MENPPSSSTPDAAASPSITVAASFFLLAAAASFILKMEDMSFNGESVEIDDDKILTPTKSIPIPPCVGMQFECYDDAYDFYNLYAKNLGFGVRVKSSYKGRNTEEKQGAVLCCVHQGFKEDNEVNNPRPGKRIGCQAMMRIKHAMEAAVYDSLRVSEFEQAWKEMNDDHGLGDNEWLQSLYDDKEKWVPVYLRGIFFAGMSTTQRSESMNAFFDGYVHSRTTLSDFVSKYTVALKDKYQKEAKADFHSRHSEPVVKTKCLYENQLSKIYTHNIFKKFQVEVEEMFSCFNVAQVKSEGSIVTYIVKERVTIVENMSRIVDYEVLYNTTEVEIHCICNLFNFKGYLCRHTLSVFHHNGIEEIPMQYIVPRWRKDFKRQYLQEIISNDVNYGNSEGWYDELLTRAIQLVEEGVVSKKHFTIAPQELKESTKKLLQIESEQSEKTPEVPQDMPKKIVQDPVQQNDVDAPKNVVSNLKCIRFAKRLRKKIEDQQDVVASGEINSNQLSLQQDIQPMVLDDSSLAQYSCTQSPIPSFQSLLRDRFEVVEIGSLHVRDTSK</sequence>
<dbReference type="InterPro" id="IPR007527">
    <property type="entry name" value="Znf_SWIM"/>
</dbReference>
<keyword evidence="7" id="KW-0472">Membrane</keyword>
<evidence type="ECO:0000256" key="6">
    <source>
        <dbReference type="RuleBase" id="RU367018"/>
    </source>
</evidence>
<dbReference type="EMBL" id="WHWC01000001">
    <property type="protein sequence ID" value="KAG8391313.1"/>
    <property type="molecule type" value="Genomic_DNA"/>
</dbReference>
<dbReference type="Proteomes" id="UP000826271">
    <property type="component" value="Unassembled WGS sequence"/>
</dbReference>
<dbReference type="GO" id="GO:0005634">
    <property type="term" value="C:nucleus"/>
    <property type="evidence" value="ECO:0007669"/>
    <property type="project" value="UniProtKB-SubCell"/>
</dbReference>
<keyword evidence="6" id="KW-0539">Nucleus</keyword>
<evidence type="ECO:0000256" key="7">
    <source>
        <dbReference type="SAM" id="Phobius"/>
    </source>
</evidence>
<feature type="transmembrane region" description="Helical" evidence="7">
    <location>
        <begin position="12"/>
        <end position="35"/>
    </location>
</feature>
<organism evidence="9 10">
    <name type="scientific">Buddleja alternifolia</name>
    <dbReference type="NCBI Taxonomy" id="168488"/>
    <lineage>
        <taxon>Eukaryota</taxon>
        <taxon>Viridiplantae</taxon>
        <taxon>Streptophyta</taxon>
        <taxon>Embryophyta</taxon>
        <taxon>Tracheophyta</taxon>
        <taxon>Spermatophyta</taxon>
        <taxon>Magnoliopsida</taxon>
        <taxon>eudicotyledons</taxon>
        <taxon>Gunneridae</taxon>
        <taxon>Pentapetalae</taxon>
        <taxon>asterids</taxon>
        <taxon>lamiids</taxon>
        <taxon>Lamiales</taxon>
        <taxon>Scrophulariaceae</taxon>
        <taxon>Buddlejeae</taxon>
        <taxon>Buddleja</taxon>
    </lineage>
</organism>